<sequence>THSNNTNNTTNSKSDDILSHLFSLYERDALISELKTILSEHLLLLRKSDEDPYFEKETRLMEMFRLRLGEEKLQAVQVMLRDVEESARLDGAVWSQNQGAQNVQQGPISRSESGAAVLSTRILSSFFWPALRPSTFAPPPPIAVLQRAYEAGFERIKDMRKLRWLSALGRVEVALELEDREVEVECQTWQASIIYAFQEDQRSSWTVEALETELEMEEELVRNGLTFWVAKRVLRETEPDTYAVIENLSALSSASDNAAAAAAAAAAEAEAAVSAVKSQEDLLMENMQVYRQFVLGMLTNGGAMPAGNVHMMLKMALQDGFQFGVEDVRVLLGRMEDEGVLERRGEVWGVRK</sequence>
<name>A0ACC3D5J9_9PEZI</name>
<protein>
    <submittedName>
        <fullName evidence="1">Uncharacterized protein</fullName>
    </submittedName>
</protein>
<comment type="caution">
    <text evidence="1">The sequence shown here is derived from an EMBL/GenBank/DDBJ whole genome shotgun (WGS) entry which is preliminary data.</text>
</comment>
<gene>
    <name evidence="1" type="ORF">LTS18_005035</name>
</gene>
<dbReference type="Proteomes" id="UP001186974">
    <property type="component" value="Unassembled WGS sequence"/>
</dbReference>
<feature type="non-terminal residue" evidence="1">
    <location>
        <position position="1"/>
    </location>
</feature>
<dbReference type="EMBL" id="JAWDJW010007525">
    <property type="protein sequence ID" value="KAK3061990.1"/>
    <property type="molecule type" value="Genomic_DNA"/>
</dbReference>
<keyword evidence="2" id="KW-1185">Reference proteome</keyword>
<evidence type="ECO:0000313" key="1">
    <source>
        <dbReference type="EMBL" id="KAK3061990.1"/>
    </source>
</evidence>
<reference evidence="1" key="1">
    <citation type="submission" date="2024-09" db="EMBL/GenBank/DDBJ databases">
        <title>Black Yeasts Isolated from many extreme environments.</title>
        <authorList>
            <person name="Coleine C."/>
            <person name="Stajich J.E."/>
            <person name="Selbmann L."/>
        </authorList>
    </citation>
    <scope>NUCLEOTIDE SEQUENCE</scope>
    <source>
        <strain evidence="1">CCFEE 5737</strain>
    </source>
</reference>
<proteinExistence type="predicted"/>
<evidence type="ECO:0000313" key="2">
    <source>
        <dbReference type="Proteomes" id="UP001186974"/>
    </source>
</evidence>
<organism evidence="1 2">
    <name type="scientific">Coniosporium uncinatum</name>
    <dbReference type="NCBI Taxonomy" id="93489"/>
    <lineage>
        <taxon>Eukaryota</taxon>
        <taxon>Fungi</taxon>
        <taxon>Dikarya</taxon>
        <taxon>Ascomycota</taxon>
        <taxon>Pezizomycotina</taxon>
        <taxon>Dothideomycetes</taxon>
        <taxon>Dothideomycetes incertae sedis</taxon>
        <taxon>Coniosporium</taxon>
    </lineage>
</organism>
<accession>A0ACC3D5J9</accession>